<keyword evidence="2" id="KW-1185">Reference proteome</keyword>
<dbReference type="AlphaFoldDB" id="A0A0D2WKD2"/>
<dbReference type="STRING" id="595528.A0A0D2WKD2"/>
<dbReference type="OrthoDB" id="2019666at2759"/>
<dbReference type="EMBL" id="KE346361">
    <property type="protein sequence ID" value="KJE90685.1"/>
    <property type="molecule type" value="Genomic_DNA"/>
</dbReference>
<gene>
    <name evidence="1" type="ORF">CAOG_009480</name>
</gene>
<name>A0A0D2WKD2_CAPO3</name>
<evidence type="ECO:0000313" key="1">
    <source>
        <dbReference type="EMBL" id="KJE90685.1"/>
    </source>
</evidence>
<proteinExistence type="predicted"/>
<dbReference type="InParanoid" id="A0A0D2WKD2"/>
<sequence length="246" mass="27243">MRAKAESVISVETFTWAVSLAGDVTDEQLAECSTLFSNHYGVWGQRGPRPGQPVRLSLRQLRQEFLAAELGTAPFLVTCHQGHPKQLVGHALGRRFNATFLDANGQPRATQAICMPSLMEVAAETLVTQSKVAYLQNRPLQFTQGRCVIQNDFFVSHKAVKRYLGQQGASWGLGPLEDGEEFVAVAFPSHHHPSSSRQIVGSRLIFPGQGVNGRDVVVDRDRLTFALVLAVIWQLVFDLLPRSRRL</sequence>
<reference evidence="2" key="1">
    <citation type="submission" date="2011-02" db="EMBL/GenBank/DDBJ databases">
        <title>The Genome Sequence of Capsaspora owczarzaki ATCC 30864.</title>
        <authorList>
            <person name="Russ C."/>
            <person name="Cuomo C."/>
            <person name="Burger G."/>
            <person name="Gray M.W."/>
            <person name="Holland P.W.H."/>
            <person name="King N."/>
            <person name="Lang F.B.F."/>
            <person name="Roger A.J."/>
            <person name="Ruiz-Trillo I."/>
            <person name="Young S.K."/>
            <person name="Zeng Q."/>
            <person name="Gargeya S."/>
            <person name="Alvarado L."/>
            <person name="Berlin A."/>
            <person name="Chapman S.B."/>
            <person name="Chen Z."/>
            <person name="Freedman E."/>
            <person name="Gellesch M."/>
            <person name="Goldberg J."/>
            <person name="Griggs A."/>
            <person name="Gujja S."/>
            <person name="Heilman E."/>
            <person name="Heiman D."/>
            <person name="Howarth C."/>
            <person name="Mehta T."/>
            <person name="Neiman D."/>
            <person name="Pearson M."/>
            <person name="Roberts A."/>
            <person name="Saif S."/>
            <person name="Shea T."/>
            <person name="Shenoy N."/>
            <person name="Sisk P."/>
            <person name="Stolte C."/>
            <person name="Sykes S."/>
            <person name="White J."/>
            <person name="Yandava C."/>
            <person name="Haas B."/>
            <person name="Nusbaum C."/>
            <person name="Birren B."/>
        </authorList>
    </citation>
    <scope>NUCLEOTIDE SEQUENCE</scope>
    <source>
        <strain evidence="2">ATCC 30864</strain>
    </source>
</reference>
<dbReference type="Proteomes" id="UP000008743">
    <property type="component" value="Unassembled WGS sequence"/>
</dbReference>
<accession>A0A0D2WKD2</accession>
<protein>
    <submittedName>
        <fullName evidence="1">Uncharacterized protein</fullName>
    </submittedName>
</protein>
<organism evidence="1 2">
    <name type="scientific">Capsaspora owczarzaki (strain ATCC 30864)</name>
    <dbReference type="NCBI Taxonomy" id="595528"/>
    <lineage>
        <taxon>Eukaryota</taxon>
        <taxon>Filasterea</taxon>
        <taxon>Capsaspora</taxon>
    </lineage>
</organism>
<evidence type="ECO:0000313" key="2">
    <source>
        <dbReference type="Proteomes" id="UP000008743"/>
    </source>
</evidence>